<name>K0N9W0_DESTT</name>
<dbReference type="AlphaFoldDB" id="K0N9W0"/>
<accession>K0N9W0</accession>
<protein>
    <submittedName>
        <fullName evidence="2">Uncharacterized protein</fullName>
    </submittedName>
</protein>
<evidence type="ECO:0000313" key="3">
    <source>
        <dbReference type="Proteomes" id="UP000007347"/>
    </source>
</evidence>
<dbReference type="RefSeq" id="WP_014958080.1">
    <property type="nucleotide sequence ID" value="NC_018645.1"/>
</dbReference>
<keyword evidence="3" id="KW-1185">Reference proteome</keyword>
<keyword evidence="1" id="KW-1133">Transmembrane helix</keyword>
<organism evidence="2 3">
    <name type="scientific">Desulfobacula toluolica (strain DSM 7467 / Tol2)</name>
    <dbReference type="NCBI Taxonomy" id="651182"/>
    <lineage>
        <taxon>Bacteria</taxon>
        <taxon>Pseudomonadati</taxon>
        <taxon>Thermodesulfobacteriota</taxon>
        <taxon>Desulfobacteria</taxon>
        <taxon>Desulfobacterales</taxon>
        <taxon>Desulfobacteraceae</taxon>
        <taxon>Desulfobacula</taxon>
    </lineage>
</organism>
<feature type="transmembrane region" description="Helical" evidence="1">
    <location>
        <begin position="7"/>
        <end position="28"/>
    </location>
</feature>
<dbReference type="KEGG" id="dto:TOL2_C26250"/>
<gene>
    <name evidence="2" type="ordered locus">TOL2_C26250</name>
</gene>
<keyword evidence="1" id="KW-0812">Transmembrane</keyword>
<keyword evidence="1" id="KW-0472">Membrane</keyword>
<evidence type="ECO:0000313" key="2">
    <source>
        <dbReference type="EMBL" id="CCK80784.1"/>
    </source>
</evidence>
<reference evidence="2 3" key="1">
    <citation type="journal article" date="2013" name="Environ. Microbiol.">
        <title>Complete genome, catabolic sub-proteomes and key-metabolites of Desulfobacula toluolica Tol2, a marine, aromatic compound-degrading, sulfate-reducing bacterium.</title>
        <authorList>
            <person name="Wohlbrand L."/>
            <person name="Jacob J.H."/>
            <person name="Kube M."/>
            <person name="Mussmann M."/>
            <person name="Jarling R."/>
            <person name="Beck A."/>
            <person name="Amann R."/>
            <person name="Wilkes H."/>
            <person name="Reinhardt R."/>
            <person name="Rabus R."/>
        </authorList>
    </citation>
    <scope>NUCLEOTIDE SEQUENCE [LARGE SCALE GENOMIC DNA]</scope>
    <source>
        <strain evidence="3">DSM 7467 / Tol2</strain>
    </source>
</reference>
<dbReference type="Proteomes" id="UP000007347">
    <property type="component" value="Chromosome"/>
</dbReference>
<evidence type="ECO:0000256" key="1">
    <source>
        <dbReference type="SAM" id="Phobius"/>
    </source>
</evidence>
<sequence length="194" mass="21601">MSYLKKCIGFIIVSVPLIASFIAIYAFVMVPRVPYLVYLEDLTCKDANDPKGDDELTISTLGFHADGSTGERRLNLPSKPCGAITSPPNWHIWSDKLNLFSSSSFIFLVFENDGESDGEEIAKIRVAAKINLFGKLSVTAKGLPIHHDKTHHKRAKIGETEINITEDGLKFTSKGKWSDGSHYYHGSIKWQSEL</sequence>
<dbReference type="HOGENOM" id="CLU_1400556_0_0_7"/>
<proteinExistence type="predicted"/>
<dbReference type="EMBL" id="FO203503">
    <property type="protein sequence ID" value="CCK80784.1"/>
    <property type="molecule type" value="Genomic_DNA"/>
</dbReference>